<dbReference type="AlphaFoldDB" id="A0AAW3JT27"/>
<accession>A0AAW3JT27</accession>
<dbReference type="Gene3D" id="3.90.1010.20">
    <property type="match status" value="1"/>
</dbReference>
<dbReference type="InterPro" id="IPR032675">
    <property type="entry name" value="LRR_dom_sf"/>
</dbReference>
<dbReference type="GO" id="GO:0016020">
    <property type="term" value="C:membrane"/>
    <property type="evidence" value="ECO:0007669"/>
    <property type="project" value="InterPro"/>
</dbReference>
<dbReference type="InterPro" id="IPR026906">
    <property type="entry name" value="LRR_5"/>
</dbReference>
<sequence>MRLKKWQTKFAAVMLAGAMVFGQCAWAATDDVVALAAENSTVAFGKSATALSKNSTYIVPLSLKNANNLEQESAAKESIGKYGVLKIDENGDAALNIVLRSVTVGTATDYATDYKIYQSQTKPNTGDASVNATVISTQDVYFTNGSEQKAKTVPKEISFKIPDAAKTENGIYMSMFVEAMGYAPDAYLLVDYANAVLSGDTSLNYTTEQGVSEVQQFGKYNVGVKVSVKDGQISDVVIEGSDFKGDSADENQVYFNKAAKGMKEKLVGLYRNDAEKLNGLDAVSGATASSNAIKEAAMNALGVTIEKEVIPDAPTEALKPGFYSIELKDRTDVVDHGLVGEEKKALGYIRVDASGKMYLTYQMVSGSDKEPLYVLGYNGWYKGNNISAENLTMDGVTYETESAEVPTIGQQNVVTNITVPLDGLRQTYVNNVYLYVEAMKKLDGVVSGVNFDKGKFNIDSTVTLYWDTLTALTDENEQALGFASLSDGVYKVTGNMQKPDGTVSMSDSAINHNIKLTVKDGVYYLTLDFNSLTIGSLKGYLSKLRYYDTGYKPDTQTNPTGILKDVTIDDYQTYTDGVKLTDTLGTDYPNKVTIKVIPEALYDFSYNNKNISAGTVPLQVFVPIMEAITKGTGTQPVYLKLDLSTVTATTADDAAFNETEAKQANPNASAAPVESSKPDGTATPGNSATPDSTSKPGATSKPGSTSKPDESIKPGETPSPENSSAPMETLKPGETSKPDESIKPEQTNNPNPGSSTKKVKVGTKAKVAGNTYKVTAKGKVTLIAAKKNVKSATVPRTVKIKRVLFKVTAIAPNVFKNNKKLTTVIIGKYVTKVGNNAFKGCKKLKTVKFAKGISAKTKKSLKKQIVKAGAKKAKFK</sequence>
<name>A0AAW3JT27_9FIRM</name>
<evidence type="ECO:0000256" key="1">
    <source>
        <dbReference type="SAM" id="MobiDB-lite"/>
    </source>
</evidence>
<feature type="region of interest" description="Disordered" evidence="1">
    <location>
        <begin position="657"/>
        <end position="762"/>
    </location>
</feature>
<dbReference type="EMBL" id="LLKB01000005">
    <property type="protein sequence ID" value="KQC85530.1"/>
    <property type="molecule type" value="Genomic_DNA"/>
</dbReference>
<dbReference type="Proteomes" id="UP000050833">
    <property type="component" value="Unassembled WGS sequence"/>
</dbReference>
<feature type="signal peptide" evidence="2">
    <location>
        <begin position="1"/>
        <end position="27"/>
    </location>
</feature>
<dbReference type="InterPro" id="IPR007329">
    <property type="entry name" value="FMN-bd"/>
</dbReference>
<dbReference type="Gene3D" id="2.60.40.1850">
    <property type="match status" value="1"/>
</dbReference>
<keyword evidence="2" id="KW-0732">Signal</keyword>
<dbReference type="RefSeq" id="WP_055945471.1">
    <property type="nucleotide sequence ID" value="NZ_JAQDCV010000012.1"/>
</dbReference>
<feature type="domain" description="FMN-binding" evidence="3">
    <location>
        <begin position="218"/>
        <end position="304"/>
    </location>
</feature>
<evidence type="ECO:0000313" key="4">
    <source>
        <dbReference type="EMBL" id="KQC85530.1"/>
    </source>
</evidence>
<feature type="chain" id="PRO_5043554039" description="FMN-binding domain-containing protein" evidence="2">
    <location>
        <begin position="28"/>
        <end position="876"/>
    </location>
</feature>
<proteinExistence type="predicted"/>
<feature type="compositionally biased region" description="Basic and acidic residues" evidence="1">
    <location>
        <begin position="734"/>
        <end position="743"/>
    </location>
</feature>
<dbReference type="GO" id="GO:0010181">
    <property type="term" value="F:FMN binding"/>
    <property type="evidence" value="ECO:0007669"/>
    <property type="project" value="InterPro"/>
</dbReference>
<evidence type="ECO:0000313" key="5">
    <source>
        <dbReference type="Proteomes" id="UP000050833"/>
    </source>
</evidence>
<reference evidence="4 5" key="1">
    <citation type="submission" date="2015-10" db="EMBL/GenBank/DDBJ databases">
        <title>Butyribacter intestini gen. nov., sp. nov., a butyric acid-producing bacterium of the family Lachnospiraceae isolated from the human faeces.</title>
        <authorList>
            <person name="Zou Y."/>
            <person name="Xue W."/>
            <person name="Luo G."/>
            <person name="Lv M."/>
        </authorList>
    </citation>
    <scope>NUCLEOTIDE SEQUENCE [LARGE SCALE GENOMIC DNA]</scope>
    <source>
        <strain evidence="4 5">TF01-11</strain>
    </source>
</reference>
<dbReference type="SMART" id="SM00900">
    <property type="entry name" value="FMN_bind"/>
    <property type="match status" value="1"/>
</dbReference>
<protein>
    <recommendedName>
        <fullName evidence="3">FMN-binding domain-containing protein</fullName>
    </recommendedName>
</protein>
<feature type="compositionally biased region" description="Polar residues" evidence="1">
    <location>
        <begin position="683"/>
        <end position="706"/>
    </location>
</feature>
<dbReference type="Pfam" id="PF13306">
    <property type="entry name" value="LRR_5"/>
    <property type="match status" value="1"/>
</dbReference>
<dbReference type="Gene3D" id="3.80.10.10">
    <property type="entry name" value="Ribonuclease Inhibitor"/>
    <property type="match status" value="1"/>
</dbReference>
<dbReference type="InterPro" id="IPR037250">
    <property type="entry name" value="NEAT_dom_sf"/>
</dbReference>
<dbReference type="SUPFAM" id="SSF158911">
    <property type="entry name" value="NEAT domain-like"/>
    <property type="match status" value="1"/>
</dbReference>
<comment type="caution">
    <text evidence="4">The sequence shown here is derived from an EMBL/GenBank/DDBJ whole genome shotgun (WGS) entry which is preliminary data.</text>
</comment>
<evidence type="ECO:0000259" key="3">
    <source>
        <dbReference type="SMART" id="SM00900"/>
    </source>
</evidence>
<evidence type="ECO:0000256" key="2">
    <source>
        <dbReference type="SAM" id="SignalP"/>
    </source>
</evidence>
<gene>
    <name evidence="4" type="ORF">APZ18_12720</name>
</gene>
<keyword evidence="5" id="KW-1185">Reference proteome</keyword>
<organism evidence="4 5">
    <name type="scientific">Butyribacter intestini</name>
    <dbReference type="NCBI Taxonomy" id="1703332"/>
    <lineage>
        <taxon>Bacteria</taxon>
        <taxon>Bacillati</taxon>
        <taxon>Bacillota</taxon>
        <taxon>Clostridia</taxon>
        <taxon>Lachnospirales</taxon>
        <taxon>Lachnospiraceae</taxon>
        <taxon>Butyribacter</taxon>
    </lineage>
</organism>
<dbReference type="Pfam" id="PF04205">
    <property type="entry name" value="FMN_bind"/>
    <property type="match status" value="1"/>
</dbReference>